<dbReference type="PANTHER" id="PTHR14795">
    <property type="entry name" value="HELICASE RELATED"/>
    <property type="match status" value="1"/>
</dbReference>
<evidence type="ECO:0000259" key="2">
    <source>
        <dbReference type="Pfam" id="PF24394"/>
    </source>
</evidence>
<dbReference type="PANTHER" id="PTHR14795:SF0">
    <property type="entry name" value="TRANSMEMBRANE PROTEIN 62"/>
    <property type="match status" value="1"/>
</dbReference>
<name>A0A835C6I9_9FABA</name>
<feature type="transmembrane region" description="Helical" evidence="1">
    <location>
        <begin position="95"/>
        <end position="112"/>
    </location>
</feature>
<comment type="caution">
    <text evidence="3">The sequence shown here is derived from an EMBL/GenBank/DDBJ whole genome shotgun (WGS) entry which is preliminary data.</text>
</comment>
<dbReference type="OrthoDB" id="27234at2759"/>
<keyword evidence="1" id="KW-0812">Transmembrane</keyword>
<keyword evidence="1" id="KW-1133">Transmembrane helix</keyword>
<gene>
    <name evidence="3" type="ORF">G2W53_016074</name>
</gene>
<proteinExistence type="predicted"/>
<reference evidence="3" key="1">
    <citation type="submission" date="2020-09" db="EMBL/GenBank/DDBJ databases">
        <title>Genome-Enabled Discovery of Anthraquinone Biosynthesis in Senna tora.</title>
        <authorList>
            <person name="Kang S.-H."/>
            <person name="Pandey R.P."/>
            <person name="Lee C.-M."/>
            <person name="Sim J.-S."/>
            <person name="Jeong J.-T."/>
            <person name="Choi B.-S."/>
            <person name="Jung M."/>
            <person name="Ginzburg D."/>
            <person name="Zhao K."/>
            <person name="Won S.Y."/>
            <person name="Oh T.-J."/>
            <person name="Yu Y."/>
            <person name="Kim N.-H."/>
            <person name="Lee O.R."/>
            <person name="Lee T.-H."/>
            <person name="Bashyal P."/>
            <person name="Kim T.-S."/>
            <person name="Lee W.-H."/>
            <person name="Kawkins C."/>
            <person name="Kim C.-K."/>
            <person name="Kim J.S."/>
            <person name="Ahn B.O."/>
            <person name="Rhee S.Y."/>
            <person name="Sohng J.K."/>
        </authorList>
    </citation>
    <scope>NUCLEOTIDE SEQUENCE</scope>
    <source>
        <tissue evidence="3">Leaf</tissue>
    </source>
</reference>
<dbReference type="EMBL" id="JAAIUW010000005">
    <property type="protein sequence ID" value="KAF7833741.1"/>
    <property type="molecule type" value="Genomic_DNA"/>
</dbReference>
<evidence type="ECO:0000313" key="3">
    <source>
        <dbReference type="EMBL" id="KAF7833741.1"/>
    </source>
</evidence>
<sequence length="151" mass="17420">MTYMGWVVKTHNGTGKHEYLGFPDIMVVVLPHLFFVVLPAILVTAALAAERGIYREHILSNSGKKVDDHDPKIQRAVSYDKQRSRLSNFWFGKRRIRKVLYVVCLAICWKHFMNCRSLMKAYEMNPILHFLGYGLSIPFLLAYAIFGTRAI</sequence>
<dbReference type="Pfam" id="PF24394">
    <property type="entry name" value="TMEM62_C"/>
    <property type="match status" value="1"/>
</dbReference>
<protein>
    <submittedName>
        <fullName evidence="3">Putative metallophosphoesterase</fullName>
    </submittedName>
</protein>
<keyword evidence="1" id="KW-0472">Membrane</keyword>
<organism evidence="3 4">
    <name type="scientific">Senna tora</name>
    <dbReference type="NCBI Taxonomy" id="362788"/>
    <lineage>
        <taxon>Eukaryota</taxon>
        <taxon>Viridiplantae</taxon>
        <taxon>Streptophyta</taxon>
        <taxon>Embryophyta</taxon>
        <taxon>Tracheophyta</taxon>
        <taxon>Spermatophyta</taxon>
        <taxon>Magnoliopsida</taxon>
        <taxon>eudicotyledons</taxon>
        <taxon>Gunneridae</taxon>
        <taxon>Pentapetalae</taxon>
        <taxon>rosids</taxon>
        <taxon>fabids</taxon>
        <taxon>Fabales</taxon>
        <taxon>Fabaceae</taxon>
        <taxon>Caesalpinioideae</taxon>
        <taxon>Cassia clade</taxon>
        <taxon>Senna</taxon>
    </lineage>
</organism>
<dbReference type="Proteomes" id="UP000634136">
    <property type="component" value="Unassembled WGS sequence"/>
</dbReference>
<feature type="transmembrane region" description="Helical" evidence="1">
    <location>
        <begin position="127"/>
        <end position="146"/>
    </location>
</feature>
<dbReference type="AlphaFoldDB" id="A0A835C6I9"/>
<evidence type="ECO:0000256" key="1">
    <source>
        <dbReference type="SAM" id="Phobius"/>
    </source>
</evidence>
<dbReference type="InterPro" id="IPR056230">
    <property type="entry name" value="TMEM62_C"/>
</dbReference>
<feature type="domain" description="TMEM62 C-terminal" evidence="2">
    <location>
        <begin position="1"/>
        <end position="130"/>
    </location>
</feature>
<evidence type="ECO:0000313" key="4">
    <source>
        <dbReference type="Proteomes" id="UP000634136"/>
    </source>
</evidence>
<accession>A0A835C6I9</accession>
<keyword evidence="4" id="KW-1185">Reference proteome</keyword>
<feature type="transmembrane region" description="Helical" evidence="1">
    <location>
        <begin position="25"/>
        <end position="49"/>
    </location>
</feature>